<evidence type="ECO:0000313" key="2">
    <source>
        <dbReference type="Proteomes" id="UP000233837"/>
    </source>
</evidence>
<reference evidence="1 2" key="1">
    <citation type="journal article" date="2016" name="Sci. Rep.">
        <title>The Dendrobium catenatum Lindl. genome sequence provides insights into polysaccharide synthase, floral development and adaptive evolution.</title>
        <authorList>
            <person name="Zhang G.Q."/>
            <person name="Xu Q."/>
            <person name="Bian C."/>
            <person name="Tsai W.C."/>
            <person name="Yeh C.M."/>
            <person name="Liu K.W."/>
            <person name="Yoshida K."/>
            <person name="Zhang L.S."/>
            <person name="Chang S.B."/>
            <person name="Chen F."/>
            <person name="Shi Y."/>
            <person name="Su Y.Y."/>
            <person name="Zhang Y.Q."/>
            <person name="Chen L.J."/>
            <person name="Yin Y."/>
            <person name="Lin M."/>
            <person name="Huang H."/>
            <person name="Deng H."/>
            <person name="Wang Z.W."/>
            <person name="Zhu S.L."/>
            <person name="Zhao X."/>
            <person name="Deng C."/>
            <person name="Niu S.C."/>
            <person name="Huang J."/>
            <person name="Wang M."/>
            <person name="Liu G.H."/>
            <person name="Yang H.J."/>
            <person name="Xiao X.J."/>
            <person name="Hsiao Y.Y."/>
            <person name="Wu W.L."/>
            <person name="Chen Y.Y."/>
            <person name="Mitsuda N."/>
            <person name="Ohme-Takagi M."/>
            <person name="Luo Y.B."/>
            <person name="Van de Peer Y."/>
            <person name="Liu Z.J."/>
        </authorList>
    </citation>
    <scope>NUCLEOTIDE SEQUENCE [LARGE SCALE GENOMIC DNA]</scope>
    <source>
        <tissue evidence="1">The whole plant</tissue>
    </source>
</reference>
<organism evidence="1 2">
    <name type="scientific">Dendrobium catenatum</name>
    <dbReference type="NCBI Taxonomy" id="906689"/>
    <lineage>
        <taxon>Eukaryota</taxon>
        <taxon>Viridiplantae</taxon>
        <taxon>Streptophyta</taxon>
        <taxon>Embryophyta</taxon>
        <taxon>Tracheophyta</taxon>
        <taxon>Spermatophyta</taxon>
        <taxon>Magnoliopsida</taxon>
        <taxon>Liliopsida</taxon>
        <taxon>Asparagales</taxon>
        <taxon>Orchidaceae</taxon>
        <taxon>Epidendroideae</taxon>
        <taxon>Malaxideae</taxon>
        <taxon>Dendrobiinae</taxon>
        <taxon>Dendrobium</taxon>
    </lineage>
</organism>
<dbReference type="AlphaFoldDB" id="A0A2I0V9U7"/>
<protein>
    <submittedName>
        <fullName evidence="1">Uncharacterized protein</fullName>
    </submittedName>
</protein>
<accession>A0A2I0V9U7</accession>
<reference evidence="1 2" key="2">
    <citation type="journal article" date="2017" name="Nature">
        <title>The Apostasia genome and the evolution of orchids.</title>
        <authorList>
            <person name="Zhang G.Q."/>
            <person name="Liu K.W."/>
            <person name="Li Z."/>
            <person name="Lohaus R."/>
            <person name="Hsiao Y.Y."/>
            <person name="Niu S.C."/>
            <person name="Wang J.Y."/>
            <person name="Lin Y.C."/>
            <person name="Xu Q."/>
            <person name="Chen L.J."/>
            <person name="Yoshida K."/>
            <person name="Fujiwara S."/>
            <person name="Wang Z.W."/>
            <person name="Zhang Y.Q."/>
            <person name="Mitsuda N."/>
            <person name="Wang M."/>
            <person name="Liu G.H."/>
            <person name="Pecoraro L."/>
            <person name="Huang H.X."/>
            <person name="Xiao X.J."/>
            <person name="Lin M."/>
            <person name="Wu X.Y."/>
            <person name="Wu W.L."/>
            <person name="Chen Y.Y."/>
            <person name="Chang S.B."/>
            <person name="Sakamoto S."/>
            <person name="Ohme-Takagi M."/>
            <person name="Yagi M."/>
            <person name="Zeng S.J."/>
            <person name="Shen C.Y."/>
            <person name="Yeh C.M."/>
            <person name="Luo Y.B."/>
            <person name="Tsai W.C."/>
            <person name="Van de Peer Y."/>
            <person name="Liu Z.J."/>
        </authorList>
    </citation>
    <scope>NUCLEOTIDE SEQUENCE [LARGE SCALE GENOMIC DNA]</scope>
    <source>
        <tissue evidence="1">The whole plant</tissue>
    </source>
</reference>
<sequence>MENIDKTLCVVNPKLPSLASTYRQICIGITIRKRLLHAIAYRCSKSNIFTWVHPSYLPCIDYWVLSLL</sequence>
<dbReference type="Proteomes" id="UP000233837">
    <property type="component" value="Unassembled WGS sequence"/>
</dbReference>
<gene>
    <name evidence="1" type="ORF">MA16_Dca028139</name>
</gene>
<dbReference type="EMBL" id="KZ505219">
    <property type="protein sequence ID" value="PKU60186.1"/>
    <property type="molecule type" value="Genomic_DNA"/>
</dbReference>
<proteinExistence type="predicted"/>
<evidence type="ECO:0000313" key="1">
    <source>
        <dbReference type="EMBL" id="PKU60186.1"/>
    </source>
</evidence>
<name>A0A2I0V9U7_9ASPA</name>
<keyword evidence="2" id="KW-1185">Reference proteome</keyword>